<keyword evidence="1 4" id="KW-0378">Hydrolase</keyword>
<feature type="compositionally biased region" description="Basic and acidic residues" evidence="5">
    <location>
        <begin position="508"/>
        <end position="535"/>
    </location>
</feature>
<organism evidence="6 7">
    <name type="scientific">Parathielavia hyrcaniae</name>
    <dbReference type="NCBI Taxonomy" id="113614"/>
    <lineage>
        <taxon>Eukaryota</taxon>
        <taxon>Fungi</taxon>
        <taxon>Dikarya</taxon>
        <taxon>Ascomycota</taxon>
        <taxon>Pezizomycotina</taxon>
        <taxon>Sordariomycetes</taxon>
        <taxon>Sordariomycetidae</taxon>
        <taxon>Sordariales</taxon>
        <taxon>Chaetomiaceae</taxon>
        <taxon>Parathielavia</taxon>
    </lineage>
</organism>
<feature type="region of interest" description="Disordered" evidence="5">
    <location>
        <begin position="493"/>
        <end position="535"/>
    </location>
</feature>
<comment type="similarity">
    <text evidence="4">Belongs to the serine esterase family.</text>
</comment>
<comment type="caution">
    <text evidence="6">The sequence shown here is derived from an EMBL/GenBank/DDBJ whole genome shotgun (WGS) entry which is preliminary data.</text>
</comment>
<name>A0AAN6T3Q3_9PEZI</name>
<reference evidence="6" key="1">
    <citation type="journal article" date="2023" name="Mol. Phylogenet. Evol.">
        <title>Genome-scale phylogeny and comparative genomics of the fungal order Sordariales.</title>
        <authorList>
            <person name="Hensen N."/>
            <person name="Bonometti L."/>
            <person name="Westerberg I."/>
            <person name="Brannstrom I.O."/>
            <person name="Guillou S."/>
            <person name="Cros-Aarteil S."/>
            <person name="Calhoun S."/>
            <person name="Haridas S."/>
            <person name="Kuo A."/>
            <person name="Mondo S."/>
            <person name="Pangilinan J."/>
            <person name="Riley R."/>
            <person name="LaButti K."/>
            <person name="Andreopoulos B."/>
            <person name="Lipzen A."/>
            <person name="Chen C."/>
            <person name="Yan M."/>
            <person name="Daum C."/>
            <person name="Ng V."/>
            <person name="Clum A."/>
            <person name="Steindorff A."/>
            <person name="Ohm R.A."/>
            <person name="Martin F."/>
            <person name="Silar P."/>
            <person name="Natvig D.O."/>
            <person name="Lalanne C."/>
            <person name="Gautier V."/>
            <person name="Ament-Velasquez S.L."/>
            <person name="Kruys A."/>
            <person name="Hutchinson M.I."/>
            <person name="Powell A.J."/>
            <person name="Barry K."/>
            <person name="Miller A.N."/>
            <person name="Grigoriev I.V."/>
            <person name="Debuchy R."/>
            <person name="Gladieux P."/>
            <person name="Hiltunen Thoren M."/>
            <person name="Johannesson H."/>
        </authorList>
    </citation>
    <scope>NUCLEOTIDE SEQUENCE</scope>
    <source>
        <strain evidence="6">CBS 757.83</strain>
    </source>
</reference>
<gene>
    <name evidence="6" type="ORF">N658DRAFT_443691</name>
</gene>
<dbReference type="GO" id="GO:0003847">
    <property type="term" value="F:1-alkyl-2-acetylglycerophosphocholine esterase activity"/>
    <property type="evidence" value="ECO:0007669"/>
    <property type="project" value="UniProtKB-UniRule"/>
</dbReference>
<dbReference type="PANTHER" id="PTHR10272:SF7">
    <property type="entry name" value="PHOSPHOLIPASE-RELATED"/>
    <property type="match status" value="1"/>
</dbReference>
<sequence length="535" mass="58471">MAAFVSSLSPIPSFPDYTGPYKVGTVDVEIAVSELVSPSLAPEGAAGIQTVLFRIFYPAVPESQGKRVTWLPAPQRLHIASYTQFLGAGSTLASILSFLPRHLHWTTIPAHKNATLLNPPSDQPRSRWPTMIFSHGLGGNRNGYSYLAGSLASYGVVVVCPEHRDGSAALSLIRDPKSQNRKSSRQMVPYLRIAHTQTHEAWEARNKQLRIRLWELGLLYEALSAIDGGDEPIISSNLNSTTPESALAQFANTLDILEPGRVIFSGHSFGAATITQLLKSTFYAGHPSLALDSFPSPLFTPSQSSALFAQITPSTPTMLLDMWCFPLLSASTAPLYNLPFPCYSLPNGRGPGGAALLAVESQAFYNWTEHLHAKARILSPSPTCRTKQQQQQQDHETAGHKKPHFFYVASSAHLNQSDFGVLFPWLTKRVFKASQPERVLRLNVRAQLQFLRENGVAVAGTAGGDVVADEARYRGEVEAWRWIDVVGLGGEAGPSELEMQKGETGLEDEVRAEKGEREMQGEMEPSLERGVESVA</sequence>
<keyword evidence="2 4" id="KW-0442">Lipid degradation</keyword>
<dbReference type="InterPro" id="IPR016715">
    <property type="entry name" value="PAF_acetylhydro_eukaryote"/>
</dbReference>
<comment type="catalytic activity">
    <reaction evidence="4">
        <text>a 1-O-alkyl-2-acetyl-sn-glycero-3-phosphocholine + H2O = a 1-O-alkyl-sn-glycero-3-phosphocholine + acetate + H(+)</text>
        <dbReference type="Rhea" id="RHEA:17777"/>
        <dbReference type="ChEBI" id="CHEBI:15377"/>
        <dbReference type="ChEBI" id="CHEBI:15378"/>
        <dbReference type="ChEBI" id="CHEBI:30089"/>
        <dbReference type="ChEBI" id="CHEBI:30909"/>
        <dbReference type="ChEBI" id="CHEBI:36707"/>
        <dbReference type="EC" id="3.1.1.47"/>
    </reaction>
</comment>
<dbReference type="EMBL" id="MU863627">
    <property type="protein sequence ID" value="KAK4103990.1"/>
    <property type="molecule type" value="Genomic_DNA"/>
</dbReference>
<keyword evidence="7" id="KW-1185">Reference proteome</keyword>
<dbReference type="Gene3D" id="3.40.50.1820">
    <property type="entry name" value="alpha/beta hydrolase"/>
    <property type="match status" value="1"/>
</dbReference>
<dbReference type="Pfam" id="PF03403">
    <property type="entry name" value="PAF-AH_p_II"/>
    <property type="match status" value="1"/>
</dbReference>
<dbReference type="PANTHER" id="PTHR10272">
    <property type="entry name" value="PLATELET-ACTIVATING FACTOR ACETYLHYDROLASE"/>
    <property type="match status" value="1"/>
</dbReference>
<evidence type="ECO:0000313" key="7">
    <source>
        <dbReference type="Proteomes" id="UP001305647"/>
    </source>
</evidence>
<evidence type="ECO:0000256" key="2">
    <source>
        <dbReference type="ARBA" id="ARBA00022963"/>
    </source>
</evidence>
<evidence type="ECO:0000256" key="3">
    <source>
        <dbReference type="ARBA" id="ARBA00023098"/>
    </source>
</evidence>
<dbReference type="InterPro" id="IPR029058">
    <property type="entry name" value="AB_hydrolase_fold"/>
</dbReference>
<dbReference type="PIRSF" id="PIRSF018169">
    <property type="entry name" value="PAF_acetylhydrolase"/>
    <property type="match status" value="1"/>
</dbReference>
<dbReference type="Proteomes" id="UP001305647">
    <property type="component" value="Unassembled WGS sequence"/>
</dbReference>
<accession>A0AAN6T3Q3</accession>
<proteinExistence type="inferred from homology"/>
<evidence type="ECO:0000313" key="6">
    <source>
        <dbReference type="EMBL" id="KAK4103990.1"/>
    </source>
</evidence>
<evidence type="ECO:0000256" key="5">
    <source>
        <dbReference type="SAM" id="MobiDB-lite"/>
    </source>
</evidence>
<evidence type="ECO:0000256" key="1">
    <source>
        <dbReference type="ARBA" id="ARBA00022801"/>
    </source>
</evidence>
<protein>
    <recommendedName>
        <fullName evidence="4">Putative phospholipase</fullName>
        <ecNumber evidence="4">3.1.1.47</ecNumber>
    </recommendedName>
</protein>
<dbReference type="SUPFAM" id="SSF53474">
    <property type="entry name" value="alpha/beta-Hydrolases"/>
    <property type="match status" value="1"/>
</dbReference>
<keyword evidence="3 4" id="KW-0443">Lipid metabolism</keyword>
<dbReference type="AlphaFoldDB" id="A0AAN6T3Q3"/>
<dbReference type="EC" id="3.1.1.47" evidence="4"/>
<dbReference type="GO" id="GO:0016042">
    <property type="term" value="P:lipid catabolic process"/>
    <property type="evidence" value="ECO:0007669"/>
    <property type="project" value="UniProtKB-KW"/>
</dbReference>
<evidence type="ECO:0000256" key="4">
    <source>
        <dbReference type="PIRNR" id="PIRNR018169"/>
    </source>
</evidence>
<reference evidence="6" key="2">
    <citation type="submission" date="2023-05" db="EMBL/GenBank/DDBJ databases">
        <authorList>
            <consortium name="Lawrence Berkeley National Laboratory"/>
            <person name="Steindorff A."/>
            <person name="Hensen N."/>
            <person name="Bonometti L."/>
            <person name="Westerberg I."/>
            <person name="Brannstrom I.O."/>
            <person name="Guillou S."/>
            <person name="Cros-Aarteil S."/>
            <person name="Calhoun S."/>
            <person name="Haridas S."/>
            <person name="Kuo A."/>
            <person name="Mondo S."/>
            <person name="Pangilinan J."/>
            <person name="Riley R."/>
            <person name="Labutti K."/>
            <person name="Andreopoulos B."/>
            <person name="Lipzen A."/>
            <person name="Chen C."/>
            <person name="Yanf M."/>
            <person name="Daum C."/>
            <person name="Ng V."/>
            <person name="Clum A."/>
            <person name="Ohm R."/>
            <person name="Martin F."/>
            <person name="Silar P."/>
            <person name="Natvig D."/>
            <person name="Lalanne C."/>
            <person name="Gautier V."/>
            <person name="Ament-Velasquez S.L."/>
            <person name="Kruys A."/>
            <person name="Hutchinson M.I."/>
            <person name="Powell A.J."/>
            <person name="Barry K."/>
            <person name="Miller A.N."/>
            <person name="Grigoriev I.V."/>
            <person name="Debuchy R."/>
            <person name="Gladieux P."/>
            <person name="Thoren M.H."/>
            <person name="Johannesson H."/>
        </authorList>
    </citation>
    <scope>NUCLEOTIDE SEQUENCE</scope>
    <source>
        <strain evidence="6">CBS 757.83</strain>
    </source>
</reference>